<comment type="caution">
    <text evidence="2">The sequence shown here is derived from an EMBL/GenBank/DDBJ whole genome shotgun (WGS) entry which is preliminary data.</text>
</comment>
<dbReference type="AlphaFoldDB" id="A0A848DF04"/>
<keyword evidence="3" id="KW-1185">Reference proteome</keyword>
<sequence length="206" mass="22212">MRQERERLTVPEIVVQLEGGVQPDLADYAREKAATALHHSRQPALHVRVRVVRHGDPARERPVTAQVNIDLNGQLVRVQTSASTPREAVDRLVARLQHRLERWRWTGRPGGAGCTTGTHTSGSTTHHPRSANPTSPGRPRGGRSSGASSPEAAGDPRCFAGSTRRCGSSRVRAGPPPPAPARGHRPSPATAGRGRCATADAWRSRR</sequence>
<name>A0A848DF04_9PSEU</name>
<dbReference type="InterPro" id="IPR003489">
    <property type="entry name" value="RHF/RaiA"/>
</dbReference>
<evidence type="ECO:0000256" key="1">
    <source>
        <dbReference type="SAM" id="MobiDB-lite"/>
    </source>
</evidence>
<dbReference type="EMBL" id="JAAXKZ010000014">
    <property type="protein sequence ID" value="NMH91212.1"/>
    <property type="molecule type" value="Genomic_DNA"/>
</dbReference>
<dbReference type="InterPro" id="IPR036567">
    <property type="entry name" value="RHF-like"/>
</dbReference>
<evidence type="ECO:0000313" key="3">
    <source>
        <dbReference type="Proteomes" id="UP000586918"/>
    </source>
</evidence>
<dbReference type="Proteomes" id="UP000586918">
    <property type="component" value="Unassembled WGS sequence"/>
</dbReference>
<accession>A0A848DF04</accession>
<dbReference type="Pfam" id="PF02482">
    <property type="entry name" value="Ribosomal_S30AE"/>
    <property type="match status" value="1"/>
</dbReference>
<evidence type="ECO:0000313" key="2">
    <source>
        <dbReference type="EMBL" id="NMH91212.1"/>
    </source>
</evidence>
<feature type="compositionally biased region" description="Low complexity" evidence="1">
    <location>
        <begin position="115"/>
        <end position="125"/>
    </location>
</feature>
<protein>
    <recommendedName>
        <fullName evidence="4">Sigma 54 modulation/S30EA-like ribosomal protein</fullName>
    </recommendedName>
</protein>
<organism evidence="2 3">
    <name type="scientific">Pseudonocardia bannensis</name>
    <dbReference type="NCBI Taxonomy" id="630973"/>
    <lineage>
        <taxon>Bacteria</taxon>
        <taxon>Bacillati</taxon>
        <taxon>Actinomycetota</taxon>
        <taxon>Actinomycetes</taxon>
        <taxon>Pseudonocardiales</taxon>
        <taxon>Pseudonocardiaceae</taxon>
        <taxon>Pseudonocardia</taxon>
    </lineage>
</organism>
<reference evidence="2 3" key="1">
    <citation type="submission" date="2020-04" db="EMBL/GenBank/DDBJ databases">
        <authorList>
            <person name="Klaysubun C."/>
            <person name="Duangmal K."/>
            <person name="Lipun K."/>
        </authorList>
    </citation>
    <scope>NUCLEOTIDE SEQUENCE [LARGE SCALE GENOMIC DNA]</scope>
    <source>
        <strain evidence="2 3">DSM 45300</strain>
    </source>
</reference>
<dbReference type="Gene3D" id="3.30.160.100">
    <property type="entry name" value="Ribosome hibernation promotion factor-like"/>
    <property type="match status" value="1"/>
</dbReference>
<dbReference type="SUPFAM" id="SSF69754">
    <property type="entry name" value="Ribosome binding protein Y (YfiA homologue)"/>
    <property type="match status" value="1"/>
</dbReference>
<gene>
    <name evidence="2" type="ORF">HF519_06315</name>
</gene>
<proteinExistence type="predicted"/>
<feature type="region of interest" description="Disordered" evidence="1">
    <location>
        <begin position="104"/>
        <end position="206"/>
    </location>
</feature>
<evidence type="ECO:0008006" key="4">
    <source>
        <dbReference type="Google" id="ProtNLM"/>
    </source>
</evidence>